<dbReference type="SUPFAM" id="SSF103473">
    <property type="entry name" value="MFS general substrate transporter"/>
    <property type="match status" value="1"/>
</dbReference>
<dbReference type="Gene3D" id="1.20.1250.20">
    <property type="entry name" value="MFS general substrate transporter like domains"/>
    <property type="match status" value="2"/>
</dbReference>
<organism evidence="9 10">
    <name type="scientific">Sphingobium yanoikuyae</name>
    <name type="common">Sphingomonas yanoikuyae</name>
    <dbReference type="NCBI Taxonomy" id="13690"/>
    <lineage>
        <taxon>Bacteria</taxon>
        <taxon>Pseudomonadati</taxon>
        <taxon>Pseudomonadota</taxon>
        <taxon>Alphaproteobacteria</taxon>
        <taxon>Sphingomonadales</taxon>
        <taxon>Sphingomonadaceae</taxon>
        <taxon>Sphingobium</taxon>
    </lineage>
</organism>
<dbReference type="RefSeq" id="WP_017500042.1">
    <property type="nucleotide sequence ID" value="NZ_LSTR01000018.1"/>
</dbReference>
<dbReference type="OrthoDB" id="7442224at2"/>
<comment type="caution">
    <text evidence="9">The sequence shown here is derived from an EMBL/GenBank/DDBJ whole genome shotgun (WGS) entry which is preliminary data.</text>
</comment>
<feature type="transmembrane region" description="Helical" evidence="7">
    <location>
        <begin position="112"/>
        <end position="137"/>
    </location>
</feature>
<feature type="domain" description="Major facilitator superfamily (MFS) profile" evidence="8">
    <location>
        <begin position="39"/>
        <end position="446"/>
    </location>
</feature>
<evidence type="ECO:0000256" key="1">
    <source>
        <dbReference type="ARBA" id="ARBA00004141"/>
    </source>
</evidence>
<evidence type="ECO:0000256" key="4">
    <source>
        <dbReference type="ARBA" id="ARBA00022989"/>
    </source>
</evidence>
<dbReference type="InterPro" id="IPR020846">
    <property type="entry name" value="MFS_dom"/>
</dbReference>
<feature type="transmembrane region" description="Helical" evidence="7">
    <location>
        <begin position="173"/>
        <end position="196"/>
    </location>
</feature>
<feature type="transmembrane region" description="Helical" evidence="7">
    <location>
        <begin position="323"/>
        <end position="343"/>
    </location>
</feature>
<proteinExistence type="predicted"/>
<evidence type="ECO:0000256" key="5">
    <source>
        <dbReference type="ARBA" id="ARBA00023136"/>
    </source>
</evidence>
<dbReference type="GO" id="GO:0016020">
    <property type="term" value="C:membrane"/>
    <property type="evidence" value="ECO:0007669"/>
    <property type="project" value="UniProtKB-SubCell"/>
</dbReference>
<feature type="transmembrane region" description="Helical" evidence="7">
    <location>
        <begin position="383"/>
        <end position="403"/>
    </location>
</feature>
<feature type="transmembrane region" description="Helical" evidence="7">
    <location>
        <begin position="256"/>
        <end position="277"/>
    </location>
</feature>
<protein>
    <submittedName>
        <fullName evidence="9">MFS transporter</fullName>
    </submittedName>
</protein>
<dbReference type="PANTHER" id="PTHR23505">
    <property type="entry name" value="SPINSTER"/>
    <property type="match status" value="1"/>
</dbReference>
<dbReference type="InterPro" id="IPR036259">
    <property type="entry name" value="MFS_trans_sf"/>
</dbReference>
<dbReference type="GO" id="GO:0022857">
    <property type="term" value="F:transmembrane transporter activity"/>
    <property type="evidence" value="ECO:0007669"/>
    <property type="project" value="InterPro"/>
</dbReference>
<evidence type="ECO:0000256" key="6">
    <source>
        <dbReference type="SAM" id="MobiDB-lite"/>
    </source>
</evidence>
<feature type="compositionally biased region" description="Basic and acidic residues" evidence="6">
    <location>
        <begin position="1"/>
        <end position="24"/>
    </location>
</feature>
<keyword evidence="4 7" id="KW-1133">Transmembrane helix</keyword>
<dbReference type="PROSITE" id="PS50850">
    <property type="entry name" value="MFS"/>
    <property type="match status" value="1"/>
</dbReference>
<feature type="transmembrane region" description="Helical" evidence="7">
    <location>
        <begin position="79"/>
        <end position="100"/>
    </location>
</feature>
<evidence type="ECO:0000256" key="7">
    <source>
        <dbReference type="SAM" id="Phobius"/>
    </source>
</evidence>
<reference evidence="9 10" key="1">
    <citation type="submission" date="2016-02" db="EMBL/GenBank/DDBJ databases">
        <authorList>
            <person name="Wen L."/>
            <person name="He K."/>
            <person name="Yang H."/>
        </authorList>
    </citation>
    <scope>NUCLEOTIDE SEQUENCE [LARGE SCALE GENOMIC DNA]</scope>
    <source>
        <strain evidence="9 10">CD09_2</strain>
    </source>
</reference>
<evidence type="ECO:0000256" key="3">
    <source>
        <dbReference type="ARBA" id="ARBA00022692"/>
    </source>
</evidence>
<comment type="subcellular location">
    <subcellularLocation>
        <location evidence="1">Membrane</location>
        <topology evidence="1">Multi-pass membrane protein</topology>
    </subcellularLocation>
</comment>
<gene>
    <name evidence="9" type="ORF">AX777_08010</name>
</gene>
<sequence length="465" mass="49261">MIVARHDRAATGEDKRMADSDPHFDTASAVTPPEALPSMAYRAYFLLLMVLVSASVQGERYLMVVMVEPIRHELGLSDAAIGMAKDMIIAIVYMLAIIPLARLADGWSKRKIVAIAATVWSAAVIVCGLAKSFWILLIGRAGIGLGEGGFTPPSQAWIADLFPIRQRATALSIFLLGASLGTFLGPAVGGWAVQAYGWRETLIFASIPGFILAPIVWFTLRDSRSGLADGASAEQARPVPFLQTARELLAIRTLPPLIAAASLNALLTMGFISWAPAFMERTHGMPASQAGLQMGGALFFGSAIGHTLGGPLADYLGRRDMRWYVWILMLSGACATAIGWMILTGPGERVFPLYGLNMLLGGLSAAPLMAVVAGLVPSRSRATAIAVLMVSIQVVGLGGGPVLVGALSDALRPVYGEDSLGMAMRWALLVGIPSTILAWFASRSCRKDFAAAGGWDRSTMPAAIH</sequence>
<keyword evidence="5 7" id="KW-0472">Membrane</keyword>
<dbReference type="PANTHER" id="PTHR23505:SF79">
    <property type="entry name" value="PROTEIN SPINSTER"/>
    <property type="match status" value="1"/>
</dbReference>
<feature type="transmembrane region" description="Helical" evidence="7">
    <location>
        <begin position="423"/>
        <end position="441"/>
    </location>
</feature>
<feature type="transmembrane region" description="Helical" evidence="7">
    <location>
        <begin position="202"/>
        <end position="220"/>
    </location>
</feature>
<evidence type="ECO:0000313" key="10">
    <source>
        <dbReference type="Proteomes" id="UP000077262"/>
    </source>
</evidence>
<dbReference type="Pfam" id="PF07690">
    <property type="entry name" value="MFS_1"/>
    <property type="match status" value="1"/>
</dbReference>
<dbReference type="InterPro" id="IPR011701">
    <property type="entry name" value="MFS"/>
</dbReference>
<dbReference type="InterPro" id="IPR044770">
    <property type="entry name" value="MFS_spinster-like"/>
</dbReference>
<dbReference type="AlphaFoldDB" id="A0A177K1E1"/>
<feature type="region of interest" description="Disordered" evidence="6">
    <location>
        <begin position="1"/>
        <end position="28"/>
    </location>
</feature>
<dbReference type="Proteomes" id="UP000077262">
    <property type="component" value="Unassembled WGS sequence"/>
</dbReference>
<keyword evidence="2" id="KW-0813">Transport</keyword>
<evidence type="ECO:0000256" key="2">
    <source>
        <dbReference type="ARBA" id="ARBA00022448"/>
    </source>
</evidence>
<name>A0A177K1E1_SPHYA</name>
<feature type="transmembrane region" description="Helical" evidence="7">
    <location>
        <begin position="355"/>
        <end position="376"/>
    </location>
</feature>
<feature type="transmembrane region" description="Helical" evidence="7">
    <location>
        <begin position="297"/>
        <end position="316"/>
    </location>
</feature>
<evidence type="ECO:0000259" key="8">
    <source>
        <dbReference type="PROSITE" id="PS50850"/>
    </source>
</evidence>
<dbReference type="EMBL" id="LSTR01000018">
    <property type="protein sequence ID" value="OAH46944.1"/>
    <property type="molecule type" value="Genomic_DNA"/>
</dbReference>
<keyword evidence="3 7" id="KW-0812">Transmembrane</keyword>
<evidence type="ECO:0000313" key="9">
    <source>
        <dbReference type="EMBL" id="OAH46944.1"/>
    </source>
</evidence>
<accession>A0A177K1E1</accession>